<feature type="transmembrane region" description="Helical" evidence="2">
    <location>
        <begin position="39"/>
        <end position="59"/>
    </location>
</feature>
<dbReference type="Gene3D" id="3.30.1150.10">
    <property type="match status" value="1"/>
</dbReference>
<dbReference type="SUPFAM" id="SSF74653">
    <property type="entry name" value="TolA/TonB C-terminal domain"/>
    <property type="match status" value="1"/>
</dbReference>
<dbReference type="PANTHER" id="PTHR33446">
    <property type="entry name" value="PROTEIN TONB-RELATED"/>
    <property type="match status" value="1"/>
</dbReference>
<evidence type="ECO:0000256" key="1">
    <source>
        <dbReference type="SAM" id="MobiDB-lite"/>
    </source>
</evidence>
<protein>
    <recommendedName>
        <fullName evidence="3">TonB C-terminal domain-containing protein</fullName>
    </recommendedName>
</protein>
<evidence type="ECO:0000259" key="3">
    <source>
        <dbReference type="Pfam" id="PF03544"/>
    </source>
</evidence>
<accession>A0A4Q1K9Q3</accession>
<name>A0A4Q1K9Q3_9FLAO</name>
<dbReference type="AlphaFoldDB" id="A0A4Q1K9Q3"/>
<evidence type="ECO:0000313" key="5">
    <source>
        <dbReference type="Proteomes" id="UP000289857"/>
    </source>
</evidence>
<feature type="region of interest" description="Disordered" evidence="1">
    <location>
        <begin position="87"/>
        <end position="168"/>
    </location>
</feature>
<dbReference type="GO" id="GO:0055085">
    <property type="term" value="P:transmembrane transport"/>
    <property type="evidence" value="ECO:0007669"/>
    <property type="project" value="InterPro"/>
</dbReference>
<dbReference type="InterPro" id="IPR037682">
    <property type="entry name" value="TonB_C"/>
</dbReference>
<evidence type="ECO:0000256" key="2">
    <source>
        <dbReference type="SAM" id="Phobius"/>
    </source>
</evidence>
<dbReference type="GO" id="GO:0098797">
    <property type="term" value="C:plasma membrane protein complex"/>
    <property type="evidence" value="ECO:0007669"/>
    <property type="project" value="TreeGrafter"/>
</dbReference>
<dbReference type="GO" id="GO:0031992">
    <property type="term" value="F:energy transducer activity"/>
    <property type="evidence" value="ECO:0007669"/>
    <property type="project" value="TreeGrafter"/>
</dbReference>
<dbReference type="InterPro" id="IPR051045">
    <property type="entry name" value="TonB-dependent_transducer"/>
</dbReference>
<sequence>MIMNRVSIFEKKWLDVIFEGKNQKYGAYQLRRENEKTTLIAFFTGIGILSGSVFLLSSFNVKPMPDDIPPTISDTLTVVDVIVPKQPETPKGNAAPKAPENPNKNYKPVAPAEVPKDPEPVKPTDPIVDPAPGIPDGGGVPGGTPGGVPGGTPGGGDGGPFIPETPTNTIEVSSTLDEQPEFPGGMQRFYKEVVDRFDEDVIEDLEGETRKVMVSFVIERNGSMTDINVIRNADPTVDQEAIRALKAIPIKWKAGIKNGKAVRTRFSLPILIKN</sequence>
<feature type="domain" description="TonB C-terminal" evidence="3">
    <location>
        <begin position="208"/>
        <end position="270"/>
    </location>
</feature>
<proteinExistence type="predicted"/>
<keyword evidence="2" id="KW-1133">Transmembrane helix</keyword>
<keyword evidence="5" id="KW-1185">Reference proteome</keyword>
<keyword evidence="2" id="KW-0472">Membrane</keyword>
<feature type="compositionally biased region" description="Gly residues" evidence="1">
    <location>
        <begin position="135"/>
        <end position="159"/>
    </location>
</feature>
<organism evidence="4 5">
    <name type="scientific">Flavobacterium stagni</name>
    <dbReference type="NCBI Taxonomy" id="2506421"/>
    <lineage>
        <taxon>Bacteria</taxon>
        <taxon>Pseudomonadati</taxon>
        <taxon>Bacteroidota</taxon>
        <taxon>Flavobacteriia</taxon>
        <taxon>Flavobacteriales</taxon>
        <taxon>Flavobacteriaceae</taxon>
        <taxon>Flavobacterium</taxon>
    </lineage>
</organism>
<keyword evidence="2" id="KW-0812">Transmembrane</keyword>
<reference evidence="5" key="1">
    <citation type="submission" date="2019-01" db="EMBL/GenBank/DDBJ databases">
        <title>Cytophagaceae bacterium strain CAR-16.</title>
        <authorList>
            <person name="Chen W.-M."/>
        </authorList>
    </citation>
    <scope>NUCLEOTIDE SEQUENCE [LARGE SCALE GENOMIC DNA]</scope>
    <source>
        <strain evidence="5">WWJ-16</strain>
    </source>
</reference>
<dbReference type="EMBL" id="SBKN01000004">
    <property type="protein sequence ID" value="RXR22588.1"/>
    <property type="molecule type" value="Genomic_DNA"/>
</dbReference>
<dbReference type="Pfam" id="PF03544">
    <property type="entry name" value="TonB_C"/>
    <property type="match status" value="1"/>
</dbReference>
<gene>
    <name evidence="4" type="ORF">EQG61_08375</name>
</gene>
<dbReference type="Proteomes" id="UP000289857">
    <property type="component" value="Unassembled WGS sequence"/>
</dbReference>
<dbReference type="PANTHER" id="PTHR33446:SF2">
    <property type="entry name" value="PROTEIN TONB"/>
    <property type="match status" value="1"/>
</dbReference>
<evidence type="ECO:0000313" key="4">
    <source>
        <dbReference type="EMBL" id="RXR22588.1"/>
    </source>
</evidence>
<comment type="caution">
    <text evidence="4">The sequence shown here is derived from an EMBL/GenBank/DDBJ whole genome shotgun (WGS) entry which is preliminary data.</text>
</comment>
<dbReference type="OrthoDB" id="1095452at2"/>